<dbReference type="Proteomes" id="UP001164803">
    <property type="component" value="Chromosome"/>
</dbReference>
<dbReference type="InterPro" id="IPR000160">
    <property type="entry name" value="GGDEF_dom"/>
</dbReference>
<sequence length="326" mass="37142">MQRLVDFIRVSRSWAKAERGVDFFRRVASVVRDQFDVDVGMFVYAKRFIRDHRNQIDRTVRVYEPWGFTVPASELNASVATSPWYDGQDRFLTSQRFEPVDDLTPPWRNYFVQAGVSIVGSWPITEGDTPIGAMVVGLCPSTRQVDEVLLSVCATQMSILGELLLAKRKAEEQSRRDPLTRSLNRRGFNHLLKPMRLQAQQENKPLYVGVLDVNAFKKINDEYGHARGDAVLEDIAKTLNQALGNRGIAARFGGDEFVFAVVDDVLHADEIRQQVKDLFTDKEYKISVGCVEWCNDMDLEACLQNADSHLYERKRLTGAQVPLLER</sequence>
<feature type="domain" description="GGDEF" evidence="1">
    <location>
        <begin position="204"/>
        <end position="326"/>
    </location>
</feature>
<dbReference type="NCBIfam" id="TIGR00254">
    <property type="entry name" value="GGDEF"/>
    <property type="match status" value="1"/>
</dbReference>
<dbReference type="PANTHER" id="PTHR45138:SF9">
    <property type="entry name" value="DIGUANYLATE CYCLASE DGCM-RELATED"/>
    <property type="match status" value="1"/>
</dbReference>
<dbReference type="InterPro" id="IPR029787">
    <property type="entry name" value="Nucleotide_cyclase"/>
</dbReference>
<dbReference type="SUPFAM" id="SSF55073">
    <property type="entry name" value="Nucleotide cyclase"/>
    <property type="match status" value="1"/>
</dbReference>
<dbReference type="PROSITE" id="PS50887">
    <property type="entry name" value="GGDEF"/>
    <property type="match status" value="1"/>
</dbReference>
<dbReference type="SMART" id="SM00267">
    <property type="entry name" value="GGDEF"/>
    <property type="match status" value="1"/>
</dbReference>
<dbReference type="Gene3D" id="3.30.70.270">
    <property type="match status" value="1"/>
</dbReference>
<evidence type="ECO:0000259" key="1">
    <source>
        <dbReference type="PROSITE" id="PS50887"/>
    </source>
</evidence>
<keyword evidence="3" id="KW-1185">Reference proteome</keyword>
<dbReference type="EMBL" id="CP104064">
    <property type="protein sequence ID" value="WAH36493.1"/>
    <property type="molecule type" value="Genomic_DNA"/>
</dbReference>
<dbReference type="InterPro" id="IPR050469">
    <property type="entry name" value="Diguanylate_Cyclase"/>
</dbReference>
<reference evidence="2" key="1">
    <citation type="submission" date="2022-08" db="EMBL/GenBank/DDBJ databases">
        <title>Alicyclobacillus dauci DSM2870, complete genome.</title>
        <authorList>
            <person name="Wang Q."/>
            <person name="Cai R."/>
            <person name="Wang Z."/>
        </authorList>
    </citation>
    <scope>NUCLEOTIDE SEQUENCE</scope>
    <source>
        <strain evidence="2">DSM 28700</strain>
    </source>
</reference>
<evidence type="ECO:0000313" key="3">
    <source>
        <dbReference type="Proteomes" id="UP001164803"/>
    </source>
</evidence>
<dbReference type="RefSeq" id="WP_268043838.1">
    <property type="nucleotide sequence ID" value="NZ_CP104064.1"/>
</dbReference>
<evidence type="ECO:0000313" key="2">
    <source>
        <dbReference type="EMBL" id="WAH36493.1"/>
    </source>
</evidence>
<protein>
    <submittedName>
        <fullName evidence="2">GGDEF domain-containing protein</fullName>
    </submittedName>
</protein>
<gene>
    <name evidence="2" type="ORF">NZD86_20155</name>
</gene>
<dbReference type="CDD" id="cd01949">
    <property type="entry name" value="GGDEF"/>
    <property type="match status" value="1"/>
</dbReference>
<dbReference type="Pfam" id="PF00990">
    <property type="entry name" value="GGDEF"/>
    <property type="match status" value="1"/>
</dbReference>
<proteinExistence type="predicted"/>
<organism evidence="2 3">
    <name type="scientific">Alicyclobacillus dauci</name>
    <dbReference type="NCBI Taxonomy" id="1475485"/>
    <lineage>
        <taxon>Bacteria</taxon>
        <taxon>Bacillati</taxon>
        <taxon>Bacillota</taxon>
        <taxon>Bacilli</taxon>
        <taxon>Bacillales</taxon>
        <taxon>Alicyclobacillaceae</taxon>
        <taxon>Alicyclobacillus</taxon>
    </lineage>
</organism>
<dbReference type="InterPro" id="IPR043128">
    <property type="entry name" value="Rev_trsase/Diguanyl_cyclase"/>
</dbReference>
<dbReference type="PANTHER" id="PTHR45138">
    <property type="entry name" value="REGULATORY COMPONENTS OF SENSORY TRANSDUCTION SYSTEM"/>
    <property type="match status" value="1"/>
</dbReference>
<name>A0ABY6Z1M5_9BACL</name>
<accession>A0ABY6Z1M5</accession>